<keyword evidence="6 8" id="KW-1133">Transmembrane helix</keyword>
<feature type="transmembrane region" description="Helical" evidence="8">
    <location>
        <begin position="877"/>
        <end position="896"/>
    </location>
</feature>
<dbReference type="InterPro" id="IPR004763">
    <property type="entry name" value="CusA-like"/>
</dbReference>
<feature type="transmembrane region" description="Helical" evidence="8">
    <location>
        <begin position="344"/>
        <end position="363"/>
    </location>
</feature>
<dbReference type="SUPFAM" id="SSF82866">
    <property type="entry name" value="Multidrug efflux transporter AcrB transmembrane domain"/>
    <property type="match status" value="2"/>
</dbReference>
<keyword evidence="10" id="KW-1185">Reference proteome</keyword>
<evidence type="ECO:0000256" key="7">
    <source>
        <dbReference type="ARBA" id="ARBA00023136"/>
    </source>
</evidence>
<dbReference type="Gene3D" id="3.30.70.1440">
    <property type="entry name" value="Multidrug efflux transporter AcrB pore domain"/>
    <property type="match status" value="1"/>
</dbReference>
<dbReference type="PRINTS" id="PR00702">
    <property type="entry name" value="ACRIFLAVINRP"/>
</dbReference>
<feature type="transmembrane region" description="Helical" evidence="8">
    <location>
        <begin position="12"/>
        <end position="31"/>
    </location>
</feature>
<evidence type="ECO:0000256" key="1">
    <source>
        <dbReference type="ARBA" id="ARBA00004651"/>
    </source>
</evidence>
<feature type="transmembrane region" description="Helical" evidence="8">
    <location>
        <begin position="444"/>
        <end position="462"/>
    </location>
</feature>
<name>A0A2P2DIW2_9LEPT</name>
<dbReference type="Gene3D" id="3.30.70.1320">
    <property type="entry name" value="Multidrug efflux transporter AcrB pore domain like"/>
    <property type="match status" value="1"/>
</dbReference>
<keyword evidence="7 8" id="KW-0472">Membrane</keyword>
<evidence type="ECO:0000256" key="5">
    <source>
        <dbReference type="ARBA" id="ARBA00022692"/>
    </source>
</evidence>
<evidence type="ECO:0000313" key="10">
    <source>
        <dbReference type="Proteomes" id="UP000245206"/>
    </source>
</evidence>
<proteinExistence type="inferred from homology"/>
<dbReference type="Gene3D" id="1.20.1640.10">
    <property type="entry name" value="Multidrug efflux transporter AcrB transmembrane domain"/>
    <property type="match status" value="2"/>
</dbReference>
<dbReference type="GO" id="GO:0005886">
    <property type="term" value="C:plasma membrane"/>
    <property type="evidence" value="ECO:0007669"/>
    <property type="project" value="UniProtKB-SubCell"/>
</dbReference>
<dbReference type="EMBL" id="BFAZ01000015">
    <property type="protein sequence ID" value="GBF44555.1"/>
    <property type="molecule type" value="Genomic_DNA"/>
</dbReference>
<evidence type="ECO:0000256" key="6">
    <source>
        <dbReference type="ARBA" id="ARBA00022989"/>
    </source>
</evidence>
<comment type="caution">
    <text evidence="9">The sequence shown here is derived from an EMBL/GenBank/DDBJ whole genome shotgun (WGS) entry which is preliminary data.</text>
</comment>
<keyword evidence="3" id="KW-0813">Transport</keyword>
<dbReference type="SUPFAM" id="SSF82693">
    <property type="entry name" value="Multidrug efflux transporter AcrB pore domain, PN1, PN2, PC1 and PC2 subdomains"/>
    <property type="match status" value="2"/>
</dbReference>
<keyword evidence="4" id="KW-1003">Cell membrane</keyword>
<accession>A0A2P2DIW2</accession>
<evidence type="ECO:0000313" key="9">
    <source>
        <dbReference type="EMBL" id="GBF44555.1"/>
    </source>
</evidence>
<dbReference type="InterPro" id="IPR027463">
    <property type="entry name" value="AcrB_DN_DC_subdom"/>
</dbReference>
<dbReference type="SUPFAM" id="SSF82714">
    <property type="entry name" value="Multidrug efflux transporter AcrB TolC docking domain, DN and DC subdomains"/>
    <property type="match status" value="2"/>
</dbReference>
<feature type="transmembrane region" description="Helical" evidence="8">
    <location>
        <begin position="536"/>
        <end position="555"/>
    </location>
</feature>
<dbReference type="Proteomes" id="UP000245206">
    <property type="component" value="Unassembled WGS sequence"/>
</dbReference>
<dbReference type="InterPro" id="IPR001036">
    <property type="entry name" value="Acrflvin-R"/>
</dbReference>
<dbReference type="PANTHER" id="PTHR32063:SF24">
    <property type="entry name" value="CATION EFFLUX SYSTEM (ACRB_ACRD_ACRF FAMILY)"/>
    <property type="match status" value="1"/>
</dbReference>
<dbReference type="Pfam" id="PF00873">
    <property type="entry name" value="ACR_tran"/>
    <property type="match status" value="1"/>
</dbReference>
<feature type="transmembrane region" description="Helical" evidence="8">
    <location>
        <begin position="903"/>
        <end position="921"/>
    </location>
</feature>
<dbReference type="OrthoDB" id="3306666at2"/>
<feature type="transmembrane region" description="Helical" evidence="8">
    <location>
        <begin position="482"/>
        <end position="503"/>
    </location>
</feature>
<organism evidence="9 10">
    <name type="scientific">Leptospira ellinghausenii</name>
    <dbReference type="NCBI Taxonomy" id="1917822"/>
    <lineage>
        <taxon>Bacteria</taxon>
        <taxon>Pseudomonadati</taxon>
        <taxon>Spirochaetota</taxon>
        <taxon>Spirochaetia</taxon>
        <taxon>Leptospirales</taxon>
        <taxon>Leptospiraceae</taxon>
        <taxon>Leptospira</taxon>
    </lineage>
</organism>
<dbReference type="Gene3D" id="3.30.2090.10">
    <property type="entry name" value="Multidrug efflux transporter AcrB TolC docking domain, DN and DC subdomains"/>
    <property type="match status" value="2"/>
</dbReference>
<dbReference type="GO" id="GO:0008324">
    <property type="term" value="F:monoatomic cation transmembrane transporter activity"/>
    <property type="evidence" value="ECO:0007669"/>
    <property type="project" value="InterPro"/>
</dbReference>
<evidence type="ECO:0000256" key="4">
    <source>
        <dbReference type="ARBA" id="ARBA00022475"/>
    </source>
</evidence>
<dbReference type="Gene3D" id="3.30.70.1430">
    <property type="entry name" value="Multidrug efflux transporter AcrB pore domain"/>
    <property type="match status" value="2"/>
</dbReference>
<feature type="transmembrane region" description="Helical" evidence="8">
    <location>
        <begin position="1006"/>
        <end position="1029"/>
    </location>
</feature>
<feature type="transmembrane region" description="Helical" evidence="8">
    <location>
        <begin position="978"/>
        <end position="994"/>
    </location>
</feature>
<evidence type="ECO:0000256" key="3">
    <source>
        <dbReference type="ARBA" id="ARBA00022448"/>
    </source>
</evidence>
<dbReference type="PANTHER" id="PTHR32063">
    <property type="match status" value="1"/>
</dbReference>
<evidence type="ECO:0000256" key="2">
    <source>
        <dbReference type="ARBA" id="ARBA00010942"/>
    </source>
</evidence>
<sequence length="1035" mass="114796">MLSKILEYSLKNRSFVVIFSCLLISLGLYSLSRVSLDALPDISNVIVEVNTKSGSLDPELVEKTITFFIETELSGIPGVVDIRSLSKFGLSNVVLTFEDGTDVYRARQIVMERLQNVKDRIPPWAMPELTPITTGLGEILMYSVTAKSGSKLDMLDESEKLTYLRTIQDLSIRNQIRSNVKNIAEVDTIGGYAQEIHIDLIPNKLKAQSISINEIVNALDSVGDNFGGGYIEKNNEMIITRSFGSGLKLEELKKIPIRQNGLGNLVRVGDVAVVRVHGMQRLGSATHNGKEIVLGTVMMLMGSNSRETVSDLKDFLKKIQLPEDVEINILSERSFLVNATIATIFKNLTEGALLVVLILFLALGNFRASIFVAIIIPLSMLFTAIGMYYFNISANLMSLGAIDFGLLVDAAIVMVENVLAKREELGDSPVSDPISFVLDASREILAPVTSGIIIVATVYVPILTLDGVEGKMFRPMAEAVLLALGGSYLITLLIIPTLCLFIVKGYIKKSKKNGRFDKLKNLYIPILLFGFKQRRFALLIAVSLFCVSCLIFFRLGGDFIPQLKEGDLMITVVRDSNVSLSKSTESQKKIETFLREFKEVEFVFSRTGTTEVANDPMGTYMSDTFVILKKDSIDSLIQEKNWNEFIEKLRIRLNNEFPEDEISIGQPVEARFNELLEGSRADITFRILGNDLETLISLQNAAEENLKSIDGVGDVELDPILALRHGKVLDFKPDYDRILRYGITIQDFNSTYNAYLSGRSVGNYYENDKKFPIVVKLAEEYRDSLSDLKQMPIGTLDLGAVSMSEVSNYTLEKKVITISRSNGRRYAAISINLENRDMESFVKEAKEKIEANLRIPDNYQVFWGGQFKNLEKAKSKLAIVVPVTLFSVFFLLLKSLNSYKQAILVYLSIPFATTGGIFALYLRGMNFSISAAIGFIALSGIAILNGVVKIHNINHLRKSGMSLKEAVQEAAVSRLRPVLMTALVASLGFIPMSIGEGLGAEVQMPLATVVIGGLISSTLLTLFLLPVFYEWLEED</sequence>
<gene>
    <name evidence="9" type="ORF">LPTSP2_38580</name>
</gene>
<feature type="transmembrane region" description="Helical" evidence="8">
    <location>
        <begin position="370"/>
        <end position="390"/>
    </location>
</feature>
<feature type="transmembrane region" description="Helical" evidence="8">
    <location>
        <begin position="927"/>
        <end position="948"/>
    </location>
</feature>
<keyword evidence="5 8" id="KW-0812">Transmembrane</keyword>
<dbReference type="RefSeq" id="WP_108961527.1">
    <property type="nucleotide sequence ID" value="NZ_BFAZ01000015.1"/>
</dbReference>
<comment type="similarity">
    <text evidence="2">Belongs to the resistance-nodulation-cell division (RND) (TC 2.A.6) family.</text>
</comment>
<dbReference type="GO" id="GO:0042910">
    <property type="term" value="F:xenobiotic transmembrane transporter activity"/>
    <property type="evidence" value="ECO:0007669"/>
    <property type="project" value="TreeGrafter"/>
</dbReference>
<reference evidence="10" key="1">
    <citation type="journal article" date="2019" name="Microbiol. Immunol.">
        <title>Molecular and phenotypic characterization of Leptospira johnsonii sp. nov., Leptospira ellinghausenii sp. nov. and Leptospira ryugenii sp. nov. isolated from soil and water in Japan.</title>
        <authorList>
            <person name="Masuzawa T."/>
            <person name="Saito M."/>
            <person name="Nakao R."/>
            <person name="Nikaido Y."/>
            <person name="Matsumoto M."/>
            <person name="Ogawa M."/>
            <person name="Yokoyama M."/>
            <person name="Hidaka Y."/>
            <person name="Tomita J."/>
            <person name="Sakakibara K."/>
            <person name="Suzuki K."/>
            <person name="Yasuda S."/>
            <person name="Sato H."/>
            <person name="Yamaguchi M."/>
            <person name="Yoshida S.I."/>
            <person name="Koizumi N."/>
            <person name="Kawamura Y."/>
        </authorList>
    </citation>
    <scope>NUCLEOTIDE SEQUENCE [LARGE SCALE GENOMIC DNA]</scope>
    <source>
        <strain evidence="10">E18</strain>
    </source>
</reference>
<evidence type="ECO:0000256" key="8">
    <source>
        <dbReference type="SAM" id="Phobius"/>
    </source>
</evidence>
<dbReference type="NCBIfam" id="TIGR00914">
    <property type="entry name" value="2A0601"/>
    <property type="match status" value="1"/>
</dbReference>
<protein>
    <submittedName>
        <fullName evidence="9">Cation transporter</fullName>
    </submittedName>
</protein>
<comment type="subcellular location">
    <subcellularLocation>
        <location evidence="1">Cell membrane</location>
        <topology evidence="1">Multi-pass membrane protein</topology>
    </subcellularLocation>
</comment>
<dbReference type="AlphaFoldDB" id="A0A2P2DIW2"/>